<accession>A0A0T9KKU4</accession>
<evidence type="ECO:0000313" key="1">
    <source>
        <dbReference type="EMBL" id="CNE09411.1"/>
    </source>
</evidence>
<dbReference type="AlphaFoldDB" id="A0A0T9KKU4"/>
<organism evidence="1 2">
    <name type="scientific">Yersinia kristensenii</name>
    <dbReference type="NCBI Taxonomy" id="28152"/>
    <lineage>
        <taxon>Bacteria</taxon>
        <taxon>Pseudomonadati</taxon>
        <taxon>Pseudomonadota</taxon>
        <taxon>Gammaproteobacteria</taxon>
        <taxon>Enterobacterales</taxon>
        <taxon>Yersiniaceae</taxon>
        <taxon>Yersinia</taxon>
    </lineage>
</organism>
<proteinExistence type="predicted"/>
<dbReference type="Proteomes" id="UP000045824">
    <property type="component" value="Unassembled WGS sequence"/>
</dbReference>
<dbReference type="RefSeq" id="WP_245609850.1">
    <property type="nucleotide sequence ID" value="NZ_CAWMAB010000001.1"/>
</dbReference>
<dbReference type="EMBL" id="CPYI01000001">
    <property type="protein sequence ID" value="CNE09411.1"/>
    <property type="molecule type" value="Genomic_DNA"/>
</dbReference>
<gene>
    <name evidence="1" type="ORF">ERS008491_00402</name>
</gene>
<sequence length="169" mass="19635">MNIRCAFGPEHLRAMPLPLRAVIGKHFAGSRWRDTCNFYDSMPERYWATVCFHAELKKRHALLQLAEMDDNERQRIVSALDELRHHFAKYRKHAISNVAFIQRLPISVRKTLFLHAGLSHKEFNQPASNLEEDACPWRETLIAALHELLNLFEDAPDILTAVKPDAYFN</sequence>
<evidence type="ECO:0000313" key="2">
    <source>
        <dbReference type="Proteomes" id="UP000045824"/>
    </source>
</evidence>
<reference evidence="1 2" key="1">
    <citation type="submission" date="2015-03" db="EMBL/GenBank/DDBJ databases">
        <authorList>
            <person name="Murphy D."/>
        </authorList>
    </citation>
    <scope>NUCLEOTIDE SEQUENCE [LARGE SCALE GENOMIC DNA]</scope>
    <source>
        <strain evidence="1 2">FCF326</strain>
    </source>
</reference>
<name>A0A0T9KKU4_YERKR</name>
<protein>
    <submittedName>
        <fullName evidence="1">Replication gene B protein</fullName>
    </submittedName>
</protein>